<keyword evidence="1" id="KW-0472">Membrane</keyword>
<name>A0A6J5SHM6_9CAUD</name>
<keyword evidence="1" id="KW-1133">Transmembrane helix</keyword>
<evidence type="ECO:0000256" key="1">
    <source>
        <dbReference type="SAM" id="Phobius"/>
    </source>
</evidence>
<sequence>MCPDVVCPDKVSGPDAIAFLWPHPTKVTAARVSSRNANDFAALLAPVKLAMKSVESNVLGTVVTCAVSNFHVWMLFGFFIHCISNTLKQFKRKFFHYVLIMNINALFTGRVSPAFVSIVLVKNPLLSVATVISVEFIVTELTSPRGPVCPSPSSFPKV</sequence>
<gene>
    <name evidence="2" type="ORF">UFOVP1450_9</name>
</gene>
<organism evidence="2">
    <name type="scientific">uncultured Caudovirales phage</name>
    <dbReference type="NCBI Taxonomy" id="2100421"/>
    <lineage>
        <taxon>Viruses</taxon>
        <taxon>Duplodnaviria</taxon>
        <taxon>Heunggongvirae</taxon>
        <taxon>Uroviricota</taxon>
        <taxon>Caudoviricetes</taxon>
        <taxon>Peduoviridae</taxon>
        <taxon>Maltschvirus</taxon>
        <taxon>Maltschvirus maltsch</taxon>
    </lineage>
</organism>
<keyword evidence="1" id="KW-0812">Transmembrane</keyword>
<feature type="transmembrane region" description="Helical" evidence="1">
    <location>
        <begin position="94"/>
        <end position="121"/>
    </location>
</feature>
<accession>A0A6J5SHM6</accession>
<protein>
    <submittedName>
        <fullName evidence="2">Uncharacterized protein</fullName>
    </submittedName>
</protein>
<reference evidence="2" key="1">
    <citation type="submission" date="2020-05" db="EMBL/GenBank/DDBJ databases">
        <authorList>
            <person name="Chiriac C."/>
            <person name="Salcher M."/>
            <person name="Ghai R."/>
            <person name="Kavagutti S V."/>
        </authorList>
    </citation>
    <scope>NUCLEOTIDE SEQUENCE</scope>
</reference>
<proteinExistence type="predicted"/>
<evidence type="ECO:0000313" key="2">
    <source>
        <dbReference type="EMBL" id="CAB4213384.1"/>
    </source>
</evidence>
<feature type="transmembrane region" description="Helical" evidence="1">
    <location>
        <begin position="58"/>
        <end position="82"/>
    </location>
</feature>
<dbReference type="EMBL" id="LR797400">
    <property type="protein sequence ID" value="CAB4213384.1"/>
    <property type="molecule type" value="Genomic_DNA"/>
</dbReference>